<organism evidence="3 4">
    <name type="scientific">Sulfobacillus acidophilus</name>
    <dbReference type="NCBI Taxonomy" id="53633"/>
    <lineage>
        <taxon>Bacteria</taxon>
        <taxon>Bacillati</taxon>
        <taxon>Bacillota</taxon>
        <taxon>Clostridia</taxon>
        <taxon>Eubacteriales</taxon>
        <taxon>Clostridiales Family XVII. Incertae Sedis</taxon>
        <taxon>Sulfobacillus</taxon>
    </lineage>
</organism>
<protein>
    <recommendedName>
        <fullName evidence="2">Cas12f1-like TNB domain-containing protein</fullName>
    </recommendedName>
</protein>
<dbReference type="Pfam" id="PF07282">
    <property type="entry name" value="Cas12f1-like_TNB"/>
    <property type="match status" value="1"/>
</dbReference>
<dbReference type="EMBL" id="PXYV01000064">
    <property type="protein sequence ID" value="PSR20414.1"/>
    <property type="molecule type" value="Genomic_DNA"/>
</dbReference>
<name>A0A2T2WDV8_9FIRM</name>
<dbReference type="Proteomes" id="UP000241848">
    <property type="component" value="Unassembled WGS sequence"/>
</dbReference>
<evidence type="ECO:0000259" key="2">
    <source>
        <dbReference type="Pfam" id="PF07282"/>
    </source>
</evidence>
<evidence type="ECO:0000256" key="1">
    <source>
        <dbReference type="ARBA" id="ARBA00023125"/>
    </source>
</evidence>
<dbReference type="InterPro" id="IPR010095">
    <property type="entry name" value="Cas12f1-like_TNB"/>
</dbReference>
<dbReference type="AlphaFoldDB" id="A0A2T2WDV8"/>
<reference evidence="3 4" key="1">
    <citation type="journal article" date="2014" name="BMC Genomics">
        <title>Comparison of environmental and isolate Sulfobacillus genomes reveals diverse carbon, sulfur, nitrogen, and hydrogen metabolisms.</title>
        <authorList>
            <person name="Justice N.B."/>
            <person name="Norman A."/>
            <person name="Brown C.T."/>
            <person name="Singh A."/>
            <person name="Thomas B.C."/>
            <person name="Banfield J.F."/>
        </authorList>
    </citation>
    <scope>NUCLEOTIDE SEQUENCE [LARGE SCALE GENOMIC DNA]</scope>
    <source>
        <strain evidence="3">AMDSBA3</strain>
    </source>
</reference>
<sequence length="141" mass="15588">MGGAGLVQATTGKAARAGRQVVLVNSRHTSQDCSMPGCSYRKTDLTLADCTWQCPNDGVWHDRDINAVGTFCNQHWSANTRFSRSLRLRGADREHATTMNREASAVRHGKSSQGQSLIPMDITNSGRKWRKPRPALILRPI</sequence>
<gene>
    <name evidence="3" type="ORF">C7B45_15110</name>
</gene>
<comment type="caution">
    <text evidence="3">The sequence shown here is derived from an EMBL/GenBank/DDBJ whole genome shotgun (WGS) entry which is preliminary data.</text>
</comment>
<keyword evidence="1" id="KW-0238">DNA-binding</keyword>
<evidence type="ECO:0000313" key="4">
    <source>
        <dbReference type="Proteomes" id="UP000241848"/>
    </source>
</evidence>
<dbReference type="GO" id="GO:0003677">
    <property type="term" value="F:DNA binding"/>
    <property type="evidence" value="ECO:0007669"/>
    <property type="project" value="UniProtKB-KW"/>
</dbReference>
<feature type="domain" description="Cas12f1-like TNB" evidence="2">
    <location>
        <begin position="6"/>
        <end position="67"/>
    </location>
</feature>
<evidence type="ECO:0000313" key="3">
    <source>
        <dbReference type="EMBL" id="PSR20414.1"/>
    </source>
</evidence>
<proteinExistence type="predicted"/>
<accession>A0A2T2WDV8</accession>